<dbReference type="Proteomes" id="UP001529510">
    <property type="component" value="Unassembled WGS sequence"/>
</dbReference>
<proteinExistence type="predicted"/>
<evidence type="ECO:0000313" key="3">
    <source>
        <dbReference type="Proteomes" id="UP001529510"/>
    </source>
</evidence>
<dbReference type="AlphaFoldDB" id="A0ABD0RXY7"/>
<dbReference type="EMBL" id="JAMKFB020000001">
    <property type="protein sequence ID" value="KAL0203404.1"/>
    <property type="molecule type" value="Genomic_DNA"/>
</dbReference>
<feature type="signal peptide" evidence="1">
    <location>
        <begin position="1"/>
        <end position="24"/>
    </location>
</feature>
<evidence type="ECO:0000256" key="1">
    <source>
        <dbReference type="SAM" id="SignalP"/>
    </source>
</evidence>
<feature type="chain" id="PRO_5044816406" evidence="1">
    <location>
        <begin position="25"/>
        <end position="66"/>
    </location>
</feature>
<organism evidence="2 3">
    <name type="scientific">Cirrhinus mrigala</name>
    <name type="common">Mrigala</name>
    <dbReference type="NCBI Taxonomy" id="683832"/>
    <lineage>
        <taxon>Eukaryota</taxon>
        <taxon>Metazoa</taxon>
        <taxon>Chordata</taxon>
        <taxon>Craniata</taxon>
        <taxon>Vertebrata</taxon>
        <taxon>Euteleostomi</taxon>
        <taxon>Actinopterygii</taxon>
        <taxon>Neopterygii</taxon>
        <taxon>Teleostei</taxon>
        <taxon>Ostariophysi</taxon>
        <taxon>Cypriniformes</taxon>
        <taxon>Cyprinidae</taxon>
        <taxon>Labeoninae</taxon>
        <taxon>Labeonini</taxon>
        <taxon>Cirrhinus</taxon>
    </lineage>
</organism>
<protein>
    <submittedName>
        <fullName evidence="2">Uncharacterized protein</fullName>
    </submittedName>
</protein>
<keyword evidence="1" id="KW-0732">Signal</keyword>
<reference evidence="2 3" key="1">
    <citation type="submission" date="2024-05" db="EMBL/GenBank/DDBJ databases">
        <title>Genome sequencing and assembly of Indian major carp, Cirrhinus mrigala (Hamilton, 1822).</title>
        <authorList>
            <person name="Mohindra V."/>
            <person name="Chowdhury L.M."/>
            <person name="Lal K."/>
            <person name="Jena J.K."/>
        </authorList>
    </citation>
    <scope>NUCLEOTIDE SEQUENCE [LARGE SCALE GENOMIC DNA]</scope>
    <source>
        <strain evidence="2">CM1030</strain>
        <tissue evidence="2">Blood</tissue>
    </source>
</reference>
<comment type="caution">
    <text evidence="2">The sequence shown here is derived from an EMBL/GenBank/DDBJ whole genome shotgun (WGS) entry which is preliminary data.</text>
</comment>
<name>A0ABD0RXY7_CIRMR</name>
<sequence>MVSLVVVGVFLLCGTLFQPLEVAAFKPLFKDGSLTHREITQLAILRKTAEVCRDISTARGHDFTLP</sequence>
<gene>
    <name evidence="2" type="ORF">M9458_001422</name>
</gene>
<keyword evidence="3" id="KW-1185">Reference proteome</keyword>
<feature type="non-terminal residue" evidence="2">
    <location>
        <position position="66"/>
    </location>
</feature>
<evidence type="ECO:0000313" key="2">
    <source>
        <dbReference type="EMBL" id="KAL0203404.1"/>
    </source>
</evidence>
<accession>A0ABD0RXY7</accession>